<dbReference type="GO" id="GO:0008270">
    <property type="term" value="F:zinc ion binding"/>
    <property type="evidence" value="ECO:0007669"/>
    <property type="project" value="UniProtKB-KW"/>
</dbReference>
<proteinExistence type="inferred from homology"/>
<dbReference type="STRING" id="988480.A0A075AMF9"/>
<comment type="similarity">
    <text evidence="2">Belongs to the eukaryotic ribosomal protein eL37 family.</text>
</comment>
<accession>A0A075AMF9</accession>
<keyword evidence="8 11" id="KW-0689">Ribosomal protein</keyword>
<dbReference type="NCBIfam" id="TIGR01038">
    <property type="entry name" value="uL22_arch_euk"/>
    <property type="match status" value="1"/>
</dbReference>
<dbReference type="InterPro" id="IPR001063">
    <property type="entry name" value="Ribosomal_uL22"/>
</dbReference>
<evidence type="ECO:0000256" key="9">
    <source>
        <dbReference type="ARBA" id="ARBA00023274"/>
    </source>
</evidence>
<feature type="region of interest" description="Disordered" evidence="12">
    <location>
        <begin position="159"/>
        <end position="181"/>
    </location>
</feature>
<dbReference type="GO" id="GO:0019843">
    <property type="term" value="F:rRNA binding"/>
    <property type="evidence" value="ECO:0007669"/>
    <property type="project" value="UniProtKB-KW"/>
</dbReference>
<dbReference type="PROSITE" id="PS01077">
    <property type="entry name" value="RIBOSOMAL_L37E"/>
    <property type="match status" value="1"/>
</dbReference>
<dbReference type="Gene3D" id="2.20.25.30">
    <property type="match status" value="1"/>
</dbReference>
<dbReference type="PANTHER" id="PTHR11593">
    <property type="entry name" value="60S RIBOSOMAL PROTEIN L17"/>
    <property type="match status" value="1"/>
</dbReference>
<dbReference type="GO" id="GO:0002181">
    <property type="term" value="P:cytoplasmic translation"/>
    <property type="evidence" value="ECO:0007669"/>
    <property type="project" value="TreeGrafter"/>
</dbReference>
<keyword evidence="5" id="KW-0863">Zinc-finger</keyword>
<evidence type="ECO:0000256" key="6">
    <source>
        <dbReference type="ARBA" id="ARBA00022833"/>
    </source>
</evidence>
<feature type="compositionally biased region" description="Basic and acidic residues" evidence="12">
    <location>
        <begin position="159"/>
        <end position="168"/>
    </location>
</feature>
<dbReference type="InterPro" id="IPR018260">
    <property type="entry name" value="Ribosomal_uL22_CS"/>
</dbReference>
<sequence length="256" mass="29105">MTTYSYTPESSATSCKASGSYLRTHFKNTREVAAAIKGMKLQKAFAYLDDVKEHKRCIPFRRFAGSIGRTAQAKEFKLTKGRWPVKSVGFVVGLLNNAKANAEAKGLSYEDLVIKHVQVNQAPKHRRRTYRAHGRINPFMSHPCHIEIVVEEEKAKVKKADETQEMKTKGTTSFGKRHTKSHGLCPRCGRRSFHYQKKTCAQCAYPSAKLRNYNWGAKAQRRKTTGTGRMRYLKDLPRKFKNGFRTNVKVSKASAQ</sequence>
<keyword evidence="4" id="KW-0699">rRNA-binding</keyword>
<comment type="subunit">
    <text evidence="10">Component of the large ribosomal subunit (LSU). Mature yeast ribosomes consist of a small (40S) and a large (60S) subunit. The 40S small subunit contains 1 molecule of ribosomal RNA (18S rRNA) and at least 33 different proteins. The large 60S subunit contains 3 rRNA molecules (25S, 5.8S and 5S rRNA) and at least 46 different proteins. uL22 is associated with the polypeptide exit tunnel.</text>
</comment>
<gene>
    <name evidence="13" type="ORF">O9G_005715</name>
</gene>
<dbReference type="InterPro" id="IPR011332">
    <property type="entry name" value="Ribosomal_zn-bd"/>
</dbReference>
<dbReference type="InterPro" id="IPR005721">
    <property type="entry name" value="Ribosomal_uL22_euk/arc"/>
</dbReference>
<evidence type="ECO:0000256" key="2">
    <source>
        <dbReference type="ARBA" id="ARBA00009805"/>
    </source>
</evidence>
<evidence type="ECO:0000313" key="14">
    <source>
        <dbReference type="Proteomes" id="UP000030755"/>
    </source>
</evidence>
<dbReference type="SUPFAM" id="SSF54843">
    <property type="entry name" value="Ribosomal protein L22"/>
    <property type="match status" value="1"/>
</dbReference>
<protein>
    <submittedName>
        <fullName evidence="13">Ribosomal protein L22/L17, eukaryotic/archaeal domain-containing protein</fullName>
    </submittedName>
</protein>
<evidence type="ECO:0000256" key="7">
    <source>
        <dbReference type="ARBA" id="ARBA00022884"/>
    </source>
</evidence>
<dbReference type="InterPro" id="IPR001569">
    <property type="entry name" value="Ribosomal_eL37"/>
</dbReference>
<comment type="similarity">
    <text evidence="1 11">Belongs to the universal ribosomal protein uL22 family.</text>
</comment>
<evidence type="ECO:0000256" key="10">
    <source>
        <dbReference type="ARBA" id="ARBA00065089"/>
    </source>
</evidence>
<name>A0A075AMF9_ROZAC</name>
<keyword evidence="3" id="KW-0479">Metal-binding</keyword>
<dbReference type="EMBL" id="KE561382">
    <property type="protein sequence ID" value="EPZ30786.1"/>
    <property type="molecule type" value="Genomic_DNA"/>
</dbReference>
<evidence type="ECO:0000256" key="11">
    <source>
        <dbReference type="RuleBase" id="RU004005"/>
    </source>
</evidence>
<dbReference type="Gene3D" id="3.90.470.10">
    <property type="entry name" value="Ribosomal protein L22/L17"/>
    <property type="match status" value="1"/>
</dbReference>
<dbReference type="GO" id="GO:0030684">
    <property type="term" value="C:preribosome"/>
    <property type="evidence" value="ECO:0007669"/>
    <property type="project" value="UniProtKB-ARBA"/>
</dbReference>
<keyword evidence="7" id="KW-0694">RNA-binding</keyword>
<dbReference type="SUPFAM" id="SSF57829">
    <property type="entry name" value="Zn-binding ribosomal proteins"/>
    <property type="match status" value="1"/>
</dbReference>
<dbReference type="GO" id="GO:0022625">
    <property type="term" value="C:cytosolic large ribosomal subunit"/>
    <property type="evidence" value="ECO:0007669"/>
    <property type="project" value="TreeGrafter"/>
</dbReference>
<evidence type="ECO:0000256" key="12">
    <source>
        <dbReference type="SAM" id="MobiDB-lite"/>
    </source>
</evidence>
<dbReference type="OrthoDB" id="10254664at2759"/>
<organism evidence="13 14">
    <name type="scientific">Rozella allomycis (strain CSF55)</name>
    <dbReference type="NCBI Taxonomy" id="988480"/>
    <lineage>
        <taxon>Eukaryota</taxon>
        <taxon>Fungi</taxon>
        <taxon>Fungi incertae sedis</taxon>
        <taxon>Cryptomycota</taxon>
        <taxon>Cryptomycota incertae sedis</taxon>
        <taxon>Rozella</taxon>
    </lineage>
</organism>
<dbReference type="HOGENOM" id="CLU_083987_0_1_1"/>
<dbReference type="AlphaFoldDB" id="A0A075AMF9"/>
<dbReference type="Pfam" id="PF00237">
    <property type="entry name" value="Ribosomal_L22"/>
    <property type="match status" value="1"/>
</dbReference>
<keyword evidence="14" id="KW-1185">Reference proteome</keyword>
<reference evidence="13 14" key="1">
    <citation type="journal article" date="2013" name="Curr. Biol.">
        <title>Shared signatures of parasitism and phylogenomics unite Cryptomycota and microsporidia.</title>
        <authorList>
            <person name="James T.Y."/>
            <person name="Pelin A."/>
            <person name="Bonen L."/>
            <person name="Ahrendt S."/>
            <person name="Sain D."/>
            <person name="Corradi N."/>
            <person name="Stajich J.E."/>
        </authorList>
    </citation>
    <scope>NUCLEOTIDE SEQUENCE [LARGE SCALE GENOMIC DNA]</scope>
    <source>
        <strain evidence="13 14">CSF55</strain>
    </source>
</reference>
<dbReference type="FunFam" id="2.20.25.30:FF:000001">
    <property type="entry name" value="Ribosomal protein L37"/>
    <property type="match status" value="1"/>
</dbReference>
<evidence type="ECO:0000313" key="13">
    <source>
        <dbReference type="EMBL" id="EPZ30786.1"/>
    </source>
</evidence>
<evidence type="ECO:0000256" key="8">
    <source>
        <dbReference type="ARBA" id="ARBA00022980"/>
    </source>
</evidence>
<dbReference type="CDD" id="cd00336">
    <property type="entry name" value="Ribosomal_L22"/>
    <property type="match status" value="1"/>
</dbReference>
<dbReference type="Pfam" id="PF01907">
    <property type="entry name" value="Ribosomal_L37e"/>
    <property type="match status" value="1"/>
</dbReference>
<evidence type="ECO:0000256" key="3">
    <source>
        <dbReference type="ARBA" id="ARBA00022723"/>
    </source>
</evidence>
<dbReference type="PROSITE" id="PS00464">
    <property type="entry name" value="RIBOSOMAL_L22"/>
    <property type="match status" value="1"/>
</dbReference>
<dbReference type="FunFam" id="3.90.470.10:FF:000012">
    <property type="entry name" value="60S ribosomal protein L17"/>
    <property type="match status" value="1"/>
</dbReference>
<dbReference type="OMA" id="CKAKGND"/>
<evidence type="ECO:0000256" key="1">
    <source>
        <dbReference type="ARBA" id="ARBA00009451"/>
    </source>
</evidence>
<dbReference type="InterPro" id="IPR036394">
    <property type="entry name" value="Ribosomal_uL22_sf"/>
</dbReference>
<dbReference type="GO" id="GO:0003735">
    <property type="term" value="F:structural constituent of ribosome"/>
    <property type="evidence" value="ECO:0007669"/>
    <property type="project" value="InterPro"/>
</dbReference>
<dbReference type="PANTHER" id="PTHR11593:SF10">
    <property type="entry name" value="60S RIBOSOMAL PROTEIN L17"/>
    <property type="match status" value="1"/>
</dbReference>
<evidence type="ECO:0000256" key="4">
    <source>
        <dbReference type="ARBA" id="ARBA00022730"/>
    </source>
</evidence>
<evidence type="ECO:0000256" key="5">
    <source>
        <dbReference type="ARBA" id="ARBA00022771"/>
    </source>
</evidence>
<dbReference type="Proteomes" id="UP000030755">
    <property type="component" value="Unassembled WGS sequence"/>
</dbReference>
<dbReference type="InterPro" id="IPR018267">
    <property type="entry name" value="Ribosomal_eL37_CS"/>
</dbReference>
<dbReference type="InterPro" id="IPR011331">
    <property type="entry name" value="Ribosomal_eL37/eL43"/>
</dbReference>
<keyword evidence="9 11" id="KW-0687">Ribonucleoprotein</keyword>
<keyword evidence="6" id="KW-0862">Zinc</keyword>